<feature type="compositionally biased region" description="Basic and acidic residues" evidence="1">
    <location>
        <begin position="1130"/>
        <end position="1141"/>
    </location>
</feature>
<feature type="transmembrane region" description="Helical" evidence="2">
    <location>
        <begin position="688"/>
        <end position="714"/>
    </location>
</feature>
<dbReference type="EMBL" id="LDAU01000114">
    <property type="protein sequence ID" value="KRX04496.1"/>
    <property type="molecule type" value="Genomic_DNA"/>
</dbReference>
<dbReference type="Gene3D" id="2.10.220.10">
    <property type="entry name" value="Hormone Receptor, Insulin-like Growth Factor Receptor 1, Chain A, domain 2"/>
    <property type="match status" value="5"/>
</dbReference>
<dbReference type="SUPFAM" id="SSF57184">
    <property type="entry name" value="Growth factor receptor domain"/>
    <property type="match status" value="2"/>
</dbReference>
<evidence type="ECO:0000256" key="2">
    <source>
        <dbReference type="SAM" id="Phobius"/>
    </source>
</evidence>
<dbReference type="SMART" id="SM00261">
    <property type="entry name" value="FU"/>
    <property type="match status" value="7"/>
</dbReference>
<feature type="region of interest" description="Disordered" evidence="1">
    <location>
        <begin position="882"/>
        <end position="911"/>
    </location>
</feature>
<feature type="transmembrane region" description="Helical" evidence="2">
    <location>
        <begin position="735"/>
        <end position="753"/>
    </location>
</feature>
<feature type="compositionally biased region" description="Low complexity" evidence="1">
    <location>
        <begin position="1333"/>
        <end position="1343"/>
    </location>
</feature>
<evidence type="ECO:0000256" key="1">
    <source>
        <dbReference type="SAM" id="MobiDB-lite"/>
    </source>
</evidence>
<feature type="compositionally biased region" description="Basic and acidic residues" evidence="1">
    <location>
        <begin position="1348"/>
        <end position="1367"/>
    </location>
</feature>
<protein>
    <submittedName>
        <fullName evidence="3">Insulin-like growth factor binding protein, N-terminal</fullName>
    </submittedName>
</protein>
<dbReference type="PANTHER" id="PTHR15332">
    <property type="entry name" value="PROPROTEIN CONVERTASE SUBTILISIN_KEXIN TYPE 5-LIKE"/>
    <property type="match status" value="1"/>
</dbReference>
<dbReference type="OrthoDB" id="294903at2759"/>
<name>A0A0V0QR52_PSEPJ</name>
<keyword evidence="2" id="KW-0472">Membrane</keyword>
<dbReference type="CDD" id="cd00064">
    <property type="entry name" value="FU"/>
    <property type="match status" value="4"/>
</dbReference>
<feature type="compositionally biased region" description="Polar residues" evidence="1">
    <location>
        <begin position="1710"/>
        <end position="1721"/>
    </location>
</feature>
<feature type="region of interest" description="Disordered" evidence="1">
    <location>
        <begin position="1710"/>
        <end position="1735"/>
    </location>
</feature>
<feature type="compositionally biased region" description="Low complexity" evidence="1">
    <location>
        <begin position="1282"/>
        <end position="1303"/>
    </location>
</feature>
<feature type="region of interest" description="Disordered" evidence="1">
    <location>
        <begin position="1184"/>
        <end position="1216"/>
    </location>
</feature>
<dbReference type="InterPro" id="IPR009030">
    <property type="entry name" value="Growth_fac_rcpt_cys_sf"/>
</dbReference>
<accession>A0A0V0QR52</accession>
<feature type="compositionally biased region" description="Polar residues" evidence="1">
    <location>
        <begin position="1536"/>
        <end position="1554"/>
    </location>
</feature>
<feature type="compositionally biased region" description="Low complexity" evidence="1">
    <location>
        <begin position="1368"/>
        <end position="1379"/>
    </location>
</feature>
<feature type="compositionally biased region" description="Basic and acidic residues" evidence="1">
    <location>
        <begin position="1313"/>
        <end position="1323"/>
    </location>
</feature>
<keyword evidence="4" id="KW-1185">Reference proteome</keyword>
<dbReference type="InterPro" id="IPR006212">
    <property type="entry name" value="Furin_repeat"/>
</dbReference>
<evidence type="ECO:0000313" key="3">
    <source>
        <dbReference type="EMBL" id="KRX04496.1"/>
    </source>
</evidence>
<feature type="transmembrane region" description="Helical" evidence="2">
    <location>
        <begin position="807"/>
        <end position="827"/>
    </location>
</feature>
<gene>
    <name evidence="3" type="ORF">PPERSA_04311</name>
</gene>
<dbReference type="InParanoid" id="A0A0V0QR52"/>
<evidence type="ECO:0000313" key="4">
    <source>
        <dbReference type="Proteomes" id="UP000054937"/>
    </source>
</evidence>
<reference evidence="3 4" key="1">
    <citation type="journal article" date="2015" name="Sci. Rep.">
        <title>Genome of the facultative scuticociliatosis pathogen Pseudocohnilembus persalinus provides insight into its virulence through horizontal gene transfer.</title>
        <authorList>
            <person name="Xiong J."/>
            <person name="Wang G."/>
            <person name="Cheng J."/>
            <person name="Tian M."/>
            <person name="Pan X."/>
            <person name="Warren A."/>
            <person name="Jiang C."/>
            <person name="Yuan D."/>
            <person name="Miao W."/>
        </authorList>
    </citation>
    <scope>NUCLEOTIDE SEQUENCE [LARGE SCALE GENOMIC DNA]</scope>
    <source>
        <strain evidence="3">36N120E</strain>
    </source>
</reference>
<feature type="region of interest" description="Disordered" evidence="1">
    <location>
        <begin position="1586"/>
        <end position="1659"/>
    </location>
</feature>
<keyword evidence="2" id="KW-1133">Transmembrane helix</keyword>
<feature type="region of interest" description="Disordered" evidence="1">
    <location>
        <begin position="1264"/>
        <end position="1440"/>
    </location>
</feature>
<feature type="region of interest" description="Disordered" evidence="1">
    <location>
        <begin position="1120"/>
        <end position="1167"/>
    </location>
</feature>
<feature type="transmembrane region" description="Helical" evidence="2">
    <location>
        <begin position="773"/>
        <end position="800"/>
    </location>
</feature>
<feature type="compositionally biased region" description="Basic and acidic residues" evidence="1">
    <location>
        <begin position="1645"/>
        <end position="1654"/>
    </location>
</feature>
<organism evidence="3 4">
    <name type="scientific">Pseudocohnilembus persalinus</name>
    <name type="common">Ciliate</name>
    <dbReference type="NCBI Taxonomy" id="266149"/>
    <lineage>
        <taxon>Eukaryota</taxon>
        <taxon>Sar</taxon>
        <taxon>Alveolata</taxon>
        <taxon>Ciliophora</taxon>
        <taxon>Intramacronucleata</taxon>
        <taxon>Oligohymenophorea</taxon>
        <taxon>Scuticociliatia</taxon>
        <taxon>Philasterida</taxon>
        <taxon>Pseudocohnilembidae</taxon>
        <taxon>Pseudocohnilembus</taxon>
    </lineage>
</organism>
<comment type="caution">
    <text evidence="3">The sequence shown here is derived from an EMBL/GenBank/DDBJ whole genome shotgun (WGS) entry which is preliminary data.</text>
</comment>
<feature type="compositionally biased region" description="Basic residues" evidence="1">
    <location>
        <begin position="1619"/>
        <end position="1630"/>
    </location>
</feature>
<feature type="compositionally biased region" description="Polar residues" evidence="1">
    <location>
        <begin position="1592"/>
        <end position="1602"/>
    </location>
</feature>
<feature type="region of interest" description="Disordered" evidence="1">
    <location>
        <begin position="1525"/>
        <end position="1554"/>
    </location>
</feature>
<feature type="transmembrane region" description="Helical" evidence="2">
    <location>
        <begin position="641"/>
        <end position="668"/>
    </location>
</feature>
<dbReference type="PANTHER" id="PTHR15332:SF175">
    <property type="entry name" value="PROPROTEIN CONVERTASE SUBTILISIN_KEXIN TYPE 5-LIKE"/>
    <property type="match status" value="1"/>
</dbReference>
<sequence length="1735" mass="196448">MPPTIIDSVTNPVSTKPSSTFQFITYYDGTHIVDDSTTLTFTATGGSLTNPIVTPASTTVGNSNVSYSISFDSGSGLVAGGQIQIDFPSTVISSNTGSDSCSIVIGAAASQTVTCTVQDSVTPNIVTLTSVPAIAKGDTVVVTINNEFQNPYMVSTTYGTYKIYTMTSAGYAVDSVTSGIFSIIDTPIPFNSNSLAYSDETNANTSTFTFTFEISVPHTDGDFINDFDMDYVQDGTFSLDCNLPCRSCSGSDPDSCLTCYTSVAGISETLFVVSANECVSACPSGTVDNLMNQCITCTDPCATCGNNDPTHCLTCDNTYYLNASNQCVQECGDGFFEDDSLSPPYCTPCDGTTNFCQTCESLTECTSCVAPRLYYSPNNVCISDCETYTGNAMVNDPTNTNCVSCVSPCATCTGDVNTCLSCVSGYYYLAADQACYNPCPDGYGISGSDCLVCDPSYNCATCPNDITTCTSCPTGFYYKSDTNECLAACPAGYYVNGDNCTKCNKACATCTASKVCQTCNTDYDILFNDFCYTVCPSDYPHYIGGTCLSNDDACGENCAKCYTNDDLTCYECDTPFLLYGDGECVTSCPDGYEPNSEETQCVEESAYTENFESYRHIPIPITLLSIPFAFSVYISKKQYPITYLAGSLVSIICVFEYAAYMVLAFFYWQRINDEVSDGEIDSVSSSKTVLLLLISVISLYLWNLMAAINFCFFFSADKKFRQWKAQSYGHEISDNILRFFGFFLTFRLMRFYYSRYFDYTYFKMKLESVNKLLCLNFITVCSVIAVNIPMIFGAGSVIYFTDKVDQIFWQALDVLILSLLMIVLLIYENKKEKNFFKDKDEGLNQTLMGLNSKGFNDNNISQAYSQYPYGKNMHYLDVKDQDEENEEFKEDKKNTEENNAVQNPLSEHDIPGQGESVNQAQLAPHMQYQQQEETVVPGKPRQFSSNRLNPYKKYQVLNPIVEEEEYDDPKENKTKIFMDDNENIDEIKKEKKFNFSYSEESFYIGPNENEISFYDDNFEPDTPLRQNKIDHLTCIRPGYVEMSRGLGINNDNRGINNDDEDILELSNMSDMSDFDIQKPVKFNQVNGNNIQQSRKNLLNTMITDNDNDFDENYTISEFKPGQKNMRKYKKQNEEKQIKFDQKSQGSNGKKSNQDIYQNNDKNQNNDQNDDLIYIDIEQQYRIASNEQQKRNSSTSDFNQNNISLQELDSNTKLKSQNPILDEKKNNKKKSFILEKDKINNDQIIKESSQENSLFEDKKKQFRKSKNFGKKSKNFDLGTSSMNKENSSQVKKQKSQDQSQENSETQINQQLKENQNKEKPDNNQEKSVQSQKQINNDNINVNDVSASKNELEMGKNKPLSESKQEKLNNQKNIDNSQNNSESKKDQEKNKEQDDNDLDQQKQQEEQKQSQKLIKNENQQDKNVKIDNGNKNKQNEKQIADNKSINASNNLIGINNISHISEIPMSNENRLKENLKNKLKNKGEEELESLGDSQVLQNQISPSDFNYLNMRFDDNFLENDFIKVDQNNSNQKDENDQNYDNKSQNHRTQIQPSSIKFQSGLINKQKSVESQNLQDMIDFSDYDEYQNRKKDQNPQENLPNNQMLGPQENNLNNNQSEQSNFKKKKKAHKNNNKKGSGQFLNSQRSQRSVDKNKQNKDLISSKYTDDQFKQLGIKEMASHLQHEQIKKGVTKKINLNEDKRLKELEKIYMRNNKNQYSARSQQKNKNDIDLDFLQESD</sequence>
<feature type="compositionally biased region" description="Low complexity" evidence="1">
    <location>
        <begin position="1153"/>
        <end position="1167"/>
    </location>
</feature>
<dbReference type="Proteomes" id="UP000054937">
    <property type="component" value="Unassembled WGS sequence"/>
</dbReference>
<keyword evidence="2" id="KW-0812">Transmembrane</keyword>
<feature type="transmembrane region" description="Helical" evidence="2">
    <location>
        <begin position="617"/>
        <end position="634"/>
    </location>
</feature>
<feature type="compositionally biased region" description="Basic and acidic residues" evidence="1">
    <location>
        <begin position="1380"/>
        <end position="1438"/>
    </location>
</feature>
<feature type="compositionally biased region" description="Low complexity" evidence="1">
    <location>
        <begin position="1605"/>
        <end position="1617"/>
    </location>
</feature>
<proteinExistence type="predicted"/>